<keyword evidence="3" id="KW-1185">Reference proteome</keyword>
<evidence type="ECO:0000313" key="3">
    <source>
        <dbReference type="Proteomes" id="UP000033109"/>
    </source>
</evidence>
<protein>
    <recommendedName>
        <fullName evidence="4">Outer membrane protein beta-barrel domain-containing protein</fullName>
    </recommendedName>
</protein>
<proteinExistence type="predicted"/>
<dbReference type="OrthoDB" id="763581at2"/>
<dbReference type="Proteomes" id="UP000033109">
    <property type="component" value="Chromosome"/>
</dbReference>
<dbReference type="RefSeq" id="WP_046312444.1">
    <property type="nucleotide sequence ID" value="NZ_CBCSCY010000013.1"/>
</dbReference>
<feature type="signal peptide" evidence="1">
    <location>
        <begin position="1"/>
        <end position="23"/>
    </location>
</feature>
<dbReference type="HOGENOM" id="CLU_1383399_0_0_10"/>
<dbReference type="KEGG" id="pko:PKOR_17630"/>
<sequence length="202" mass="22661">MVKNRLITAFLFLSCIATKPAKAQKAEQDVNIAYGFASSPLITNAFWHLFSDNTRLKALGPISAEYKYHVSDRIVVGVTGSFVQISTRYKTSNTLSYRSKYYTLMPQCLVFFGKKNKVEAYSGISLGVNYATAVDTDYEHIREEVIRASYHLTALGVRTTKRTGLFAEMGYGYKGLLNVGLSHRLTGSKKKAKYDVHTLPYK</sequence>
<gene>
    <name evidence="2" type="ORF">PKOR_17630</name>
</gene>
<organism evidence="2 3">
    <name type="scientific">Pontibacter korlensis</name>
    <dbReference type="NCBI Taxonomy" id="400092"/>
    <lineage>
        <taxon>Bacteria</taxon>
        <taxon>Pseudomonadati</taxon>
        <taxon>Bacteroidota</taxon>
        <taxon>Cytophagia</taxon>
        <taxon>Cytophagales</taxon>
        <taxon>Hymenobacteraceae</taxon>
        <taxon>Pontibacter</taxon>
    </lineage>
</organism>
<evidence type="ECO:0008006" key="4">
    <source>
        <dbReference type="Google" id="ProtNLM"/>
    </source>
</evidence>
<reference evidence="2 3" key="1">
    <citation type="journal article" date="2015" name="Sci. Rep.">
        <title>Unraveling adaptation of Pontibacter korlensis to radiation and infertility in desert through complete genome and comparative transcriptomic analysis.</title>
        <authorList>
            <person name="Dai J."/>
            <person name="Dai W."/>
            <person name="Qiu C."/>
            <person name="Yang Z."/>
            <person name="Zhang Y."/>
            <person name="Zhou M."/>
            <person name="Zhang L."/>
            <person name="Fang C."/>
            <person name="Gao Q."/>
            <person name="Yang Q."/>
            <person name="Li X."/>
            <person name="Wang Z."/>
            <person name="Wang Z."/>
            <person name="Jia Z."/>
            <person name="Chen X."/>
        </authorList>
    </citation>
    <scope>NUCLEOTIDE SEQUENCE [LARGE SCALE GENOMIC DNA]</scope>
    <source>
        <strain evidence="2 3">X14-1T</strain>
    </source>
</reference>
<dbReference type="AlphaFoldDB" id="A0A0E3UYM6"/>
<keyword evidence="1" id="KW-0732">Signal</keyword>
<evidence type="ECO:0000313" key="2">
    <source>
        <dbReference type="EMBL" id="AKD04581.1"/>
    </source>
</evidence>
<feature type="chain" id="PRO_5002413544" description="Outer membrane protein beta-barrel domain-containing protein" evidence="1">
    <location>
        <begin position="24"/>
        <end position="202"/>
    </location>
</feature>
<accession>A0A0E3UYM6</accession>
<dbReference type="EMBL" id="CP009621">
    <property type="protein sequence ID" value="AKD04581.1"/>
    <property type="molecule type" value="Genomic_DNA"/>
</dbReference>
<evidence type="ECO:0000256" key="1">
    <source>
        <dbReference type="SAM" id="SignalP"/>
    </source>
</evidence>
<dbReference type="PATRIC" id="fig|400092.3.peg.3869"/>
<name>A0A0E3UYM6_9BACT</name>